<gene>
    <name evidence="1" type="ORF">NQ315_008057</name>
</gene>
<evidence type="ECO:0000313" key="1">
    <source>
        <dbReference type="EMBL" id="KAJ8918363.1"/>
    </source>
</evidence>
<comment type="caution">
    <text evidence="1">The sequence shown here is derived from an EMBL/GenBank/DDBJ whole genome shotgun (WGS) entry which is preliminary data.</text>
</comment>
<organism evidence="1 2">
    <name type="scientific">Exocentrus adspersus</name>
    <dbReference type="NCBI Taxonomy" id="1586481"/>
    <lineage>
        <taxon>Eukaryota</taxon>
        <taxon>Metazoa</taxon>
        <taxon>Ecdysozoa</taxon>
        <taxon>Arthropoda</taxon>
        <taxon>Hexapoda</taxon>
        <taxon>Insecta</taxon>
        <taxon>Pterygota</taxon>
        <taxon>Neoptera</taxon>
        <taxon>Endopterygota</taxon>
        <taxon>Coleoptera</taxon>
        <taxon>Polyphaga</taxon>
        <taxon>Cucujiformia</taxon>
        <taxon>Chrysomeloidea</taxon>
        <taxon>Cerambycidae</taxon>
        <taxon>Lamiinae</taxon>
        <taxon>Acanthocinini</taxon>
        <taxon>Exocentrus</taxon>
    </lineage>
</organism>
<sequence>MVTLRNLFRSAAEAGPRDILKLYNTEGQLLNISAELPPNTQVQYNRYGEAIFTPGLFTPETLQA</sequence>
<proteinExistence type="predicted"/>
<dbReference type="AlphaFoldDB" id="A0AAV8VVS7"/>
<reference evidence="1 2" key="1">
    <citation type="journal article" date="2023" name="Insect Mol. Biol.">
        <title>Genome sequencing provides insights into the evolution of gene families encoding plant cell wall-degrading enzymes in longhorned beetles.</title>
        <authorList>
            <person name="Shin N.R."/>
            <person name="Okamura Y."/>
            <person name="Kirsch R."/>
            <person name="Pauchet Y."/>
        </authorList>
    </citation>
    <scope>NUCLEOTIDE SEQUENCE [LARGE SCALE GENOMIC DNA]</scope>
    <source>
        <strain evidence="1">EAD_L_NR</strain>
    </source>
</reference>
<dbReference type="Proteomes" id="UP001159042">
    <property type="component" value="Unassembled WGS sequence"/>
</dbReference>
<keyword evidence="2" id="KW-1185">Reference proteome</keyword>
<name>A0AAV8VVS7_9CUCU</name>
<dbReference type="EMBL" id="JANEYG010000026">
    <property type="protein sequence ID" value="KAJ8918363.1"/>
    <property type="molecule type" value="Genomic_DNA"/>
</dbReference>
<protein>
    <submittedName>
        <fullName evidence="1">Uncharacterized protein</fullName>
    </submittedName>
</protein>
<accession>A0AAV8VVS7</accession>
<evidence type="ECO:0000313" key="2">
    <source>
        <dbReference type="Proteomes" id="UP001159042"/>
    </source>
</evidence>